<name>A0A5B9MDE4_9BACT</name>
<dbReference type="PANTHER" id="PTHR30093:SF2">
    <property type="entry name" value="TYPE II SECRETION SYSTEM PROTEIN H"/>
    <property type="match status" value="1"/>
</dbReference>
<dbReference type="InterPro" id="IPR045584">
    <property type="entry name" value="Pilin-like"/>
</dbReference>
<dbReference type="EMBL" id="CP036264">
    <property type="protein sequence ID" value="QEF99098.1"/>
    <property type="molecule type" value="Genomic_DNA"/>
</dbReference>
<dbReference type="SUPFAM" id="SSF54523">
    <property type="entry name" value="Pili subunits"/>
    <property type="match status" value="1"/>
</dbReference>
<dbReference type="AlphaFoldDB" id="A0A5B9MDE4"/>
<keyword evidence="1" id="KW-0812">Transmembrane</keyword>
<dbReference type="InterPro" id="IPR012902">
    <property type="entry name" value="N_methyl_site"/>
</dbReference>
<evidence type="ECO:0000313" key="3">
    <source>
        <dbReference type="EMBL" id="QEF99098.1"/>
    </source>
</evidence>
<reference evidence="3 4" key="1">
    <citation type="submission" date="2019-02" db="EMBL/GenBank/DDBJ databases">
        <title>Planctomycetal bacteria perform biofilm scaping via a novel small molecule.</title>
        <authorList>
            <person name="Jeske O."/>
            <person name="Boedeker C."/>
            <person name="Wiegand S."/>
            <person name="Breitling P."/>
            <person name="Kallscheuer N."/>
            <person name="Jogler M."/>
            <person name="Rohde M."/>
            <person name="Petersen J."/>
            <person name="Medema M.H."/>
            <person name="Surup F."/>
            <person name="Jogler C."/>
        </authorList>
    </citation>
    <scope>NUCLEOTIDE SEQUENCE [LARGE SCALE GENOMIC DNA]</scope>
    <source>
        <strain evidence="3 4">Mal15</strain>
    </source>
</reference>
<dbReference type="Proteomes" id="UP000321353">
    <property type="component" value="Chromosome"/>
</dbReference>
<dbReference type="NCBIfam" id="TIGR04294">
    <property type="entry name" value="pre_pil_HX9DG"/>
    <property type="match status" value="1"/>
</dbReference>
<evidence type="ECO:0000313" key="4">
    <source>
        <dbReference type="Proteomes" id="UP000321353"/>
    </source>
</evidence>
<dbReference type="Gene3D" id="3.30.700.10">
    <property type="entry name" value="Glycoprotein, Type 4 Pilin"/>
    <property type="match status" value="1"/>
</dbReference>
<sequence length="284" mass="30646">MTIRDDQSIGLNRSKRRPLRIHRAFTLIELLVVISMMGVLVSLLSSGVQAAREQSRRISCANHLRQQSLALHQFHDQFGRLPFGNDRGAGRNQSWAAAVLGQLEQPEIAGLWDRKVAWNDATRNLQLSVTVLPVFRCPTSVNDFPGDTDYAGVMGSALASARSLVGLDINNGVLIGSSPQRRTAVTLTEIVDGTSQTLMIAEVVDRLSSEHGLWADGRSAISHDNGGINVDGSGEIFSLHPAGAQVAFADGSVHFMTESMDPSLIGALCSRNGREITPAIESHD</sequence>
<feature type="transmembrane region" description="Helical" evidence="1">
    <location>
        <begin position="21"/>
        <end position="44"/>
    </location>
</feature>
<dbReference type="InterPro" id="IPR011453">
    <property type="entry name" value="DUF1559"/>
</dbReference>
<dbReference type="InterPro" id="IPR027558">
    <property type="entry name" value="Pre_pil_HX9DG_C"/>
</dbReference>
<dbReference type="RefSeq" id="WP_147868558.1">
    <property type="nucleotide sequence ID" value="NZ_CP036264.1"/>
</dbReference>
<evidence type="ECO:0000259" key="2">
    <source>
        <dbReference type="Pfam" id="PF07596"/>
    </source>
</evidence>
<keyword evidence="4" id="KW-1185">Reference proteome</keyword>
<dbReference type="PANTHER" id="PTHR30093">
    <property type="entry name" value="GENERAL SECRETION PATHWAY PROTEIN G"/>
    <property type="match status" value="1"/>
</dbReference>
<accession>A0A5B9MDE4</accession>
<feature type="domain" description="DUF1559" evidence="2">
    <location>
        <begin position="49"/>
        <end position="210"/>
    </location>
</feature>
<dbReference type="NCBIfam" id="TIGR02532">
    <property type="entry name" value="IV_pilin_GFxxxE"/>
    <property type="match status" value="1"/>
</dbReference>
<proteinExistence type="predicted"/>
<keyword evidence="1" id="KW-0472">Membrane</keyword>
<protein>
    <recommendedName>
        <fullName evidence="2">DUF1559 domain-containing protein</fullName>
    </recommendedName>
</protein>
<feature type="domain" description="DUF1559" evidence="2">
    <location>
        <begin position="223"/>
        <end position="262"/>
    </location>
</feature>
<gene>
    <name evidence="3" type="ORF">Mal15_31580</name>
</gene>
<dbReference type="KEGG" id="smam:Mal15_31580"/>
<keyword evidence="1" id="KW-1133">Transmembrane helix</keyword>
<organism evidence="3 4">
    <name type="scientific">Stieleria maiorica</name>
    <dbReference type="NCBI Taxonomy" id="2795974"/>
    <lineage>
        <taxon>Bacteria</taxon>
        <taxon>Pseudomonadati</taxon>
        <taxon>Planctomycetota</taxon>
        <taxon>Planctomycetia</taxon>
        <taxon>Pirellulales</taxon>
        <taxon>Pirellulaceae</taxon>
        <taxon>Stieleria</taxon>
    </lineage>
</organism>
<evidence type="ECO:0000256" key="1">
    <source>
        <dbReference type="SAM" id="Phobius"/>
    </source>
</evidence>
<dbReference type="Pfam" id="PF07596">
    <property type="entry name" value="SBP_bac_10"/>
    <property type="match status" value="2"/>
</dbReference>
<dbReference type="Pfam" id="PF07963">
    <property type="entry name" value="N_methyl"/>
    <property type="match status" value="1"/>
</dbReference>